<protein>
    <submittedName>
        <fullName evidence="1">Uncharacterized protein</fullName>
    </submittedName>
</protein>
<proteinExistence type="predicted"/>
<dbReference type="PANTHER" id="PTHR41291:SF1">
    <property type="entry name" value="DNA ALKYLATION REPAIR PROTEIN"/>
    <property type="match status" value="1"/>
</dbReference>
<keyword evidence="2" id="KW-1185">Reference proteome</keyword>
<dbReference type="PANTHER" id="PTHR41291">
    <property type="entry name" value="DNA ALKYLATION REPAIR PROTEIN"/>
    <property type="match status" value="1"/>
</dbReference>
<dbReference type="STRING" id="1122973.GCA_000379925_01446"/>
<gene>
    <name evidence="1" type="ORF">E4P47_03170</name>
</gene>
<dbReference type="Proteomes" id="UP000297225">
    <property type="component" value="Unassembled WGS sequence"/>
</dbReference>
<accession>A0A4Y8WS95</accession>
<dbReference type="AlphaFoldDB" id="A0A4Y8WS95"/>
<comment type="caution">
    <text evidence="1">The sequence shown here is derived from an EMBL/GenBank/DDBJ whole genome shotgun (WGS) entry which is preliminary data.</text>
</comment>
<dbReference type="RefSeq" id="WP_134849048.1">
    <property type="nucleotide sequence ID" value="NZ_CP197400.1"/>
</dbReference>
<organism evidence="1 2">
    <name type="scientific">Porphyromonas levii</name>
    <dbReference type="NCBI Taxonomy" id="28114"/>
    <lineage>
        <taxon>Bacteria</taxon>
        <taxon>Pseudomonadati</taxon>
        <taxon>Bacteroidota</taxon>
        <taxon>Bacteroidia</taxon>
        <taxon>Bacteroidales</taxon>
        <taxon>Porphyromonadaceae</taxon>
        <taxon>Porphyromonas</taxon>
    </lineage>
</organism>
<evidence type="ECO:0000313" key="1">
    <source>
        <dbReference type="EMBL" id="TFH96049.1"/>
    </source>
</evidence>
<dbReference type="SUPFAM" id="SSF48371">
    <property type="entry name" value="ARM repeat"/>
    <property type="match status" value="1"/>
</dbReference>
<evidence type="ECO:0000313" key="2">
    <source>
        <dbReference type="Proteomes" id="UP000297225"/>
    </source>
</evidence>
<dbReference type="EMBL" id="SPNC01000030">
    <property type="protein sequence ID" value="TFH96049.1"/>
    <property type="molecule type" value="Genomic_DNA"/>
</dbReference>
<sequence>MTHDEGKWHDTLQQLRIQLRRAMDGETSSHQRNLGLEYKINFGVNILRLKAIAETLPNDQELADLMWSKDVREMKLLSLFLRQPSTLTTTEALKLTSEVPTLEVAEQLVFRLLRFVPFAPSLLSTLFEQRYAPNTPPAVVPYLLLNHLTNDERLTPELFDRLSPMIIEDFSECSKYLPTIIYNALQRIVYNRPDLNVRTICEEVCSKGNMVVVGLATDIITIIEEKGV</sequence>
<name>A0A4Y8WS95_9PORP</name>
<dbReference type="OrthoDB" id="9812747at2"/>
<reference evidence="1 2" key="1">
    <citation type="submission" date="2019-03" db="EMBL/GenBank/DDBJ databases">
        <title>Porphyromonas levii Isolated from the Uterus of Dairy Cows.</title>
        <authorList>
            <person name="Francis A.M."/>
        </authorList>
    </citation>
    <scope>NUCLEOTIDE SEQUENCE [LARGE SCALE GENOMIC DNA]</scope>
    <source>
        <strain evidence="1 2">AF5678</strain>
    </source>
</reference>
<dbReference type="InterPro" id="IPR016024">
    <property type="entry name" value="ARM-type_fold"/>
</dbReference>